<evidence type="ECO:0000313" key="2">
    <source>
        <dbReference type="Proteomes" id="UP000293547"/>
    </source>
</evidence>
<keyword evidence="2" id="KW-1185">Reference proteome</keyword>
<dbReference type="Proteomes" id="UP000293547">
    <property type="component" value="Unassembled WGS sequence"/>
</dbReference>
<dbReference type="EMBL" id="PDWZ02000003">
    <property type="protein sequence ID" value="KAB2107872.1"/>
    <property type="molecule type" value="Genomic_DNA"/>
</dbReference>
<sequence length="300" mass="33391">MSFCVPCNRPFVSETALKAHEKSSPKHVPFSCKECNRSFKTQVALSSHQEHSTAHRTPRRDSVTTSVTAVPFTQYVPLRFSRASNVPSATQGGQRSGHNTTDNISRANPTFDLDSMPLEDTLQALTISDVSTPIAQPKIGRAQIPQRQEETRTSFTFPELHQRIAEAVAPAITSTWFNSNTKAHPGKEKDTNIIGTFTCVNKKCGKDGWSSGLVAIHIRGYSRNGYNAVVFNQRCKSCGWLGSLKMDEKSYIERVAFRLNTWAGVRIEHTHFSSKMLQGPHESEYCEGCKAGHCPRGRDF</sequence>
<gene>
    <name evidence="1" type="ORF">AG0111_0g3627</name>
</gene>
<evidence type="ECO:0000313" key="1">
    <source>
        <dbReference type="EMBL" id="KAB2107872.1"/>
    </source>
</evidence>
<reference evidence="1 2" key="1">
    <citation type="journal article" date="2019" name="bioRxiv">
        <title>Genomics, evolutionary history and diagnostics of the Alternaria alternata species group including apple and Asian pear pathotypes.</title>
        <authorList>
            <person name="Armitage A.D."/>
            <person name="Cockerton H.M."/>
            <person name="Sreenivasaprasad S."/>
            <person name="Woodhall J.W."/>
            <person name="Lane C.R."/>
            <person name="Harrison R.J."/>
            <person name="Clarkson J.P."/>
        </authorList>
    </citation>
    <scope>NUCLEOTIDE SEQUENCE [LARGE SCALE GENOMIC DNA]</scope>
    <source>
        <strain evidence="1 2">FERA 650</strain>
    </source>
</reference>
<comment type="caution">
    <text evidence="1">The sequence shown here is derived from an EMBL/GenBank/DDBJ whole genome shotgun (WGS) entry which is preliminary data.</text>
</comment>
<accession>A0ACB6FTY1</accession>
<name>A0ACB6FTY1_9PLEO</name>
<protein>
    <submittedName>
        <fullName evidence="1">Uncharacterized protein</fullName>
    </submittedName>
</protein>
<organism evidence="1 2">
    <name type="scientific">Alternaria gaisen</name>
    <dbReference type="NCBI Taxonomy" id="167740"/>
    <lineage>
        <taxon>Eukaryota</taxon>
        <taxon>Fungi</taxon>
        <taxon>Dikarya</taxon>
        <taxon>Ascomycota</taxon>
        <taxon>Pezizomycotina</taxon>
        <taxon>Dothideomycetes</taxon>
        <taxon>Pleosporomycetidae</taxon>
        <taxon>Pleosporales</taxon>
        <taxon>Pleosporineae</taxon>
        <taxon>Pleosporaceae</taxon>
        <taxon>Alternaria</taxon>
        <taxon>Alternaria sect. Alternaria</taxon>
    </lineage>
</organism>
<proteinExistence type="predicted"/>